<keyword evidence="5 7" id="KW-0472">Membrane</keyword>
<dbReference type="InterPro" id="IPR036259">
    <property type="entry name" value="MFS_trans_sf"/>
</dbReference>
<dbReference type="PROSITE" id="PS50850">
    <property type="entry name" value="MFS"/>
    <property type="match status" value="1"/>
</dbReference>
<dbReference type="EMBL" id="ML977315">
    <property type="protein sequence ID" value="KAF2119261.1"/>
    <property type="molecule type" value="Genomic_DNA"/>
</dbReference>
<evidence type="ECO:0000313" key="9">
    <source>
        <dbReference type="EMBL" id="KAF2119261.1"/>
    </source>
</evidence>
<feature type="transmembrane region" description="Helical" evidence="7">
    <location>
        <begin position="290"/>
        <end position="312"/>
    </location>
</feature>
<protein>
    <submittedName>
        <fullName evidence="9">Putative efflux pump antibiotic resistance protein</fullName>
    </submittedName>
</protein>
<feature type="transmembrane region" description="Helical" evidence="7">
    <location>
        <begin position="259"/>
        <end position="278"/>
    </location>
</feature>
<comment type="subcellular location">
    <subcellularLocation>
        <location evidence="1">Membrane</location>
        <topology evidence="1">Multi-pass membrane protein</topology>
    </subcellularLocation>
</comment>
<evidence type="ECO:0000256" key="7">
    <source>
        <dbReference type="SAM" id="Phobius"/>
    </source>
</evidence>
<dbReference type="Proteomes" id="UP000799770">
    <property type="component" value="Unassembled WGS sequence"/>
</dbReference>
<dbReference type="Gene3D" id="1.20.1720.10">
    <property type="entry name" value="Multidrug resistance protein D"/>
    <property type="match status" value="1"/>
</dbReference>
<feature type="transmembrane region" description="Helical" evidence="7">
    <location>
        <begin position="189"/>
        <end position="212"/>
    </location>
</feature>
<feature type="transmembrane region" description="Helical" evidence="7">
    <location>
        <begin position="219"/>
        <end position="239"/>
    </location>
</feature>
<evidence type="ECO:0000256" key="4">
    <source>
        <dbReference type="ARBA" id="ARBA00022989"/>
    </source>
</evidence>
<feature type="transmembrane region" description="Helical" evidence="7">
    <location>
        <begin position="426"/>
        <end position="447"/>
    </location>
</feature>
<dbReference type="AlphaFoldDB" id="A0A6A5ZLY7"/>
<feature type="region of interest" description="Disordered" evidence="6">
    <location>
        <begin position="1"/>
        <end position="33"/>
    </location>
</feature>
<feature type="transmembrane region" description="Helical" evidence="7">
    <location>
        <begin position="61"/>
        <end position="89"/>
    </location>
</feature>
<feature type="transmembrane region" description="Helical" evidence="7">
    <location>
        <begin position="396"/>
        <end position="414"/>
    </location>
</feature>
<name>A0A6A5ZLY7_9PLEO</name>
<dbReference type="Gene3D" id="1.20.1250.20">
    <property type="entry name" value="MFS general substrate transporter like domains"/>
    <property type="match status" value="1"/>
</dbReference>
<evidence type="ECO:0000256" key="6">
    <source>
        <dbReference type="SAM" id="MobiDB-lite"/>
    </source>
</evidence>
<feature type="transmembrane region" description="Helical" evidence="7">
    <location>
        <begin position="161"/>
        <end position="183"/>
    </location>
</feature>
<evidence type="ECO:0000256" key="1">
    <source>
        <dbReference type="ARBA" id="ARBA00004141"/>
    </source>
</evidence>
<dbReference type="FunFam" id="1.20.1720.10:FF:000012">
    <property type="entry name" value="MFS toxin efflux pump (AflT)"/>
    <property type="match status" value="1"/>
</dbReference>
<feature type="transmembrane region" description="Helical" evidence="7">
    <location>
        <begin position="459"/>
        <end position="480"/>
    </location>
</feature>
<feature type="compositionally biased region" description="Polar residues" evidence="6">
    <location>
        <begin position="1"/>
        <end position="12"/>
    </location>
</feature>
<dbReference type="OrthoDB" id="10021397at2759"/>
<evidence type="ECO:0000256" key="2">
    <source>
        <dbReference type="ARBA" id="ARBA00022448"/>
    </source>
</evidence>
<keyword evidence="10" id="KW-1185">Reference proteome</keyword>
<organism evidence="9 10">
    <name type="scientific">Lophiotrema nucula</name>
    <dbReference type="NCBI Taxonomy" id="690887"/>
    <lineage>
        <taxon>Eukaryota</taxon>
        <taxon>Fungi</taxon>
        <taxon>Dikarya</taxon>
        <taxon>Ascomycota</taxon>
        <taxon>Pezizomycotina</taxon>
        <taxon>Dothideomycetes</taxon>
        <taxon>Pleosporomycetidae</taxon>
        <taxon>Pleosporales</taxon>
        <taxon>Lophiotremataceae</taxon>
        <taxon>Lophiotrema</taxon>
    </lineage>
</organism>
<feature type="transmembrane region" description="Helical" evidence="7">
    <location>
        <begin position="101"/>
        <end position="119"/>
    </location>
</feature>
<dbReference type="GO" id="GO:0005886">
    <property type="term" value="C:plasma membrane"/>
    <property type="evidence" value="ECO:0007669"/>
    <property type="project" value="TreeGrafter"/>
</dbReference>
<dbReference type="PRINTS" id="PR01036">
    <property type="entry name" value="TCRTETB"/>
</dbReference>
<feature type="transmembrane region" description="Helical" evidence="7">
    <location>
        <begin position="533"/>
        <end position="551"/>
    </location>
</feature>
<evidence type="ECO:0000259" key="8">
    <source>
        <dbReference type="PROSITE" id="PS50850"/>
    </source>
</evidence>
<proteinExistence type="predicted"/>
<keyword evidence="3 7" id="KW-0812">Transmembrane</keyword>
<evidence type="ECO:0000256" key="5">
    <source>
        <dbReference type="ARBA" id="ARBA00023136"/>
    </source>
</evidence>
<dbReference type="Pfam" id="PF07690">
    <property type="entry name" value="MFS_1"/>
    <property type="match status" value="1"/>
</dbReference>
<reference evidence="9" key="1">
    <citation type="journal article" date="2020" name="Stud. Mycol.">
        <title>101 Dothideomycetes genomes: a test case for predicting lifestyles and emergence of pathogens.</title>
        <authorList>
            <person name="Haridas S."/>
            <person name="Albert R."/>
            <person name="Binder M."/>
            <person name="Bloem J."/>
            <person name="Labutti K."/>
            <person name="Salamov A."/>
            <person name="Andreopoulos B."/>
            <person name="Baker S."/>
            <person name="Barry K."/>
            <person name="Bills G."/>
            <person name="Bluhm B."/>
            <person name="Cannon C."/>
            <person name="Castanera R."/>
            <person name="Culley D."/>
            <person name="Daum C."/>
            <person name="Ezra D."/>
            <person name="Gonzalez J."/>
            <person name="Henrissat B."/>
            <person name="Kuo A."/>
            <person name="Liang C."/>
            <person name="Lipzen A."/>
            <person name="Lutzoni F."/>
            <person name="Magnuson J."/>
            <person name="Mondo S."/>
            <person name="Nolan M."/>
            <person name="Ohm R."/>
            <person name="Pangilinan J."/>
            <person name="Park H.-J."/>
            <person name="Ramirez L."/>
            <person name="Alfaro M."/>
            <person name="Sun H."/>
            <person name="Tritt A."/>
            <person name="Yoshinaga Y."/>
            <person name="Zwiers L.-H."/>
            <person name="Turgeon B."/>
            <person name="Goodwin S."/>
            <person name="Spatafora J."/>
            <person name="Crous P."/>
            <person name="Grigoriev I."/>
        </authorList>
    </citation>
    <scope>NUCLEOTIDE SEQUENCE</scope>
    <source>
        <strain evidence="9">CBS 627.86</strain>
    </source>
</reference>
<dbReference type="SUPFAM" id="SSF103473">
    <property type="entry name" value="MFS general substrate transporter"/>
    <property type="match status" value="1"/>
</dbReference>
<gene>
    <name evidence="9" type="ORF">BDV96DRAFT_642296</name>
</gene>
<dbReference type="CDD" id="cd17502">
    <property type="entry name" value="MFS_Azr1_MDR_like"/>
    <property type="match status" value="1"/>
</dbReference>
<feature type="transmembrane region" description="Helical" evidence="7">
    <location>
        <begin position="332"/>
        <end position="350"/>
    </location>
</feature>
<dbReference type="InterPro" id="IPR011701">
    <property type="entry name" value="MFS"/>
</dbReference>
<feature type="transmembrane region" description="Helical" evidence="7">
    <location>
        <begin position="131"/>
        <end position="149"/>
    </location>
</feature>
<feature type="domain" description="Major facilitator superfamily (MFS) profile" evidence="8">
    <location>
        <begin position="66"/>
        <end position="554"/>
    </location>
</feature>
<evidence type="ECO:0000313" key="10">
    <source>
        <dbReference type="Proteomes" id="UP000799770"/>
    </source>
</evidence>
<keyword evidence="2" id="KW-0813">Transport</keyword>
<keyword evidence="4 7" id="KW-1133">Transmembrane helix</keyword>
<evidence type="ECO:0000256" key="3">
    <source>
        <dbReference type="ARBA" id="ARBA00022692"/>
    </source>
</evidence>
<dbReference type="PANTHER" id="PTHR23501:SF177">
    <property type="entry name" value="MAJOR FACILITATOR SUPERFAMILY (MFS) PROFILE DOMAIN-CONTAINING PROTEIN-RELATED"/>
    <property type="match status" value="1"/>
</dbReference>
<accession>A0A6A5ZLY7</accession>
<dbReference type="InterPro" id="IPR020846">
    <property type="entry name" value="MFS_dom"/>
</dbReference>
<dbReference type="FunFam" id="1.20.1250.20:FF:000196">
    <property type="entry name" value="MFS toxin efflux pump (AflT)"/>
    <property type="match status" value="1"/>
</dbReference>
<dbReference type="GO" id="GO:0022857">
    <property type="term" value="F:transmembrane transporter activity"/>
    <property type="evidence" value="ECO:0007669"/>
    <property type="project" value="InterPro"/>
</dbReference>
<dbReference type="PANTHER" id="PTHR23501">
    <property type="entry name" value="MAJOR FACILITATOR SUPERFAMILY"/>
    <property type="match status" value="1"/>
</dbReference>
<feature type="compositionally biased region" description="Basic and acidic residues" evidence="6">
    <location>
        <begin position="21"/>
        <end position="30"/>
    </location>
</feature>
<sequence>MQLQPASQNSPTMDEFPLTPLDERDFDFPVKNETNGHGAAPMEEVALGGEEKPEPQFPGGLALSLIMVALLLSMFLVALDMTIVATAIPKITDDFQRVDQVGWYGSGFFLTVATFQASWGKAYKYFPLKATFFLSVILFEVGSLICALAKDSPMLIVGRALQGVGGAGIIGGCYIIIAFIVPMQKAPTYIGLLGAVFSLASVAGPLLGGVFTDKVSWRWCFYINLPIGGLALVLLFFFFHTPSAAKPAPATWKEIFLQMDPIGIVCILAGLVCYMLALEWAGVHKEWSSANVVGTLVGWILLTICFCIGQWWQGERAMIVPRQFVRRLVWSGSLFIFFLNAANFLMIYYLPIYFQAIQGASPSSSGVRNLPYIFASSLCTVAQGHLIRLFPHPHPFMVGGSLIFTIGAGCLYTLDIGSSTGKYVGFQILIGAGIGTAIQVPVISAQAKTPPADLATATSIILFFQLISGALSISAAQAIFTNILIKAVPKYTTGIEPHSLIAVGATQLRSHFTDAAELLGVLHAYMDGLRASWALGIGLAGVAVLCCLLFPRGRLS</sequence>